<dbReference type="InterPro" id="IPR042099">
    <property type="entry name" value="ANL_N_sf"/>
</dbReference>
<dbReference type="SUPFAM" id="SSF56801">
    <property type="entry name" value="Acetyl-CoA synthetase-like"/>
    <property type="match status" value="1"/>
</dbReference>
<dbReference type="InterPro" id="IPR025110">
    <property type="entry name" value="AMP-bd_C"/>
</dbReference>
<evidence type="ECO:0000313" key="7">
    <source>
        <dbReference type="EMBL" id="MBJ6801030.1"/>
    </source>
</evidence>
<evidence type="ECO:0000256" key="2">
    <source>
        <dbReference type="ARBA" id="ARBA00022598"/>
    </source>
</evidence>
<dbReference type="EMBL" id="JAEMHK010000009">
    <property type="protein sequence ID" value="MBJ6801030.1"/>
    <property type="molecule type" value="Genomic_DNA"/>
</dbReference>
<accession>A0ABS0YSR8</accession>
<comment type="caution">
    <text evidence="7">The sequence shown here is derived from an EMBL/GenBank/DDBJ whole genome shotgun (WGS) entry which is preliminary data.</text>
</comment>
<dbReference type="PROSITE" id="PS00455">
    <property type="entry name" value="AMP_BINDING"/>
    <property type="match status" value="1"/>
</dbReference>
<proteinExistence type="inferred from homology"/>
<dbReference type="InterPro" id="IPR045851">
    <property type="entry name" value="AMP-bd_C_sf"/>
</dbReference>
<keyword evidence="2" id="KW-0436">Ligase</keyword>
<dbReference type="Gene3D" id="3.40.50.12780">
    <property type="entry name" value="N-terminal domain of ligase-like"/>
    <property type="match status" value="1"/>
</dbReference>
<evidence type="ECO:0000259" key="6">
    <source>
        <dbReference type="Pfam" id="PF13193"/>
    </source>
</evidence>
<organism evidence="7 8">
    <name type="scientific">Geomonas propionica</name>
    <dbReference type="NCBI Taxonomy" id="2798582"/>
    <lineage>
        <taxon>Bacteria</taxon>
        <taxon>Pseudomonadati</taxon>
        <taxon>Thermodesulfobacteriota</taxon>
        <taxon>Desulfuromonadia</taxon>
        <taxon>Geobacterales</taxon>
        <taxon>Geobacteraceae</taxon>
        <taxon>Geomonas</taxon>
    </lineage>
</organism>
<protein>
    <submittedName>
        <fullName evidence="7">AMP-binding protein</fullName>
    </submittedName>
</protein>
<keyword evidence="3" id="KW-0547">Nucleotide-binding</keyword>
<dbReference type="PANTHER" id="PTHR43605">
    <property type="entry name" value="ACYL-COENZYME A SYNTHETASE"/>
    <property type="match status" value="1"/>
</dbReference>
<name>A0ABS0YSR8_9BACT</name>
<evidence type="ECO:0000256" key="3">
    <source>
        <dbReference type="ARBA" id="ARBA00022741"/>
    </source>
</evidence>
<dbReference type="InterPro" id="IPR000873">
    <property type="entry name" value="AMP-dep_synth/lig_dom"/>
</dbReference>
<feature type="domain" description="AMP-dependent synthetase/ligase" evidence="5">
    <location>
        <begin position="22"/>
        <end position="376"/>
    </location>
</feature>
<dbReference type="Proteomes" id="UP000641025">
    <property type="component" value="Unassembled WGS sequence"/>
</dbReference>
<dbReference type="InterPro" id="IPR051087">
    <property type="entry name" value="Mitochondrial_ACSM"/>
</dbReference>
<evidence type="ECO:0000313" key="8">
    <source>
        <dbReference type="Proteomes" id="UP000641025"/>
    </source>
</evidence>
<dbReference type="RefSeq" id="WP_199395528.1">
    <property type="nucleotide sequence ID" value="NZ_JAEMHK010000009.1"/>
</dbReference>
<feature type="domain" description="AMP-binding enzyme C-terminal" evidence="6">
    <location>
        <begin position="437"/>
        <end position="515"/>
    </location>
</feature>
<sequence length="539" mass="60301">MLVESQFNIGHICTRYQCDLGRADKVAMRWISQHMEQTDYTFAELDQQSNRFANVLAGLGFTPGDILFTFLPKMPEQFFAFLGTLKLQVIAGPLFSNFGEEALLDRLGDSKAKGIITKKSFLKKIGRVRDQLPNLRYVIVIDIEEHQSDDILSYSRLMHDASNRFTAPATSADTPSVLHYTSGSTGNPKGVQHVHSSILSQNMTAREILQLSEDDVYWCTADQGWVTGTSYGIIGPWSIGVTQVHFGGGYNAEHWFSILEREKITVWYSAPTALRMLLKEEPELFARCDLSNLRHIFSVGEPLNPEVIHWARRTLNRDIYDTWFQTETGAIMIANRPGIEVRPGSMGKPAPGIEAAIIADDGSPVPDGEQGNLCVKPGWPSMFVTYLNNPEVYGQKFRGGYYYSGDTAYRDADGFFWFMGRSDDVINTAGHLVSPFEVESALLEIPEIAESGVIGAPDELLFEKVVAYIALHDNCEYTPQLELKIRLHVSNKASTIATPQEIFVMDKIPKNKSGKIMRRVLKARYLGTDAGDISTMEEE</sequence>
<evidence type="ECO:0000256" key="4">
    <source>
        <dbReference type="ARBA" id="ARBA00022840"/>
    </source>
</evidence>
<evidence type="ECO:0000256" key="1">
    <source>
        <dbReference type="ARBA" id="ARBA00006432"/>
    </source>
</evidence>
<evidence type="ECO:0000259" key="5">
    <source>
        <dbReference type="Pfam" id="PF00501"/>
    </source>
</evidence>
<gene>
    <name evidence="7" type="ORF">JFN90_12915</name>
</gene>
<dbReference type="PANTHER" id="PTHR43605:SF10">
    <property type="entry name" value="ACYL-COA SYNTHETASE MEDIUM CHAIN FAMILY MEMBER 3"/>
    <property type="match status" value="1"/>
</dbReference>
<keyword evidence="8" id="KW-1185">Reference proteome</keyword>
<dbReference type="Pfam" id="PF00501">
    <property type="entry name" value="AMP-binding"/>
    <property type="match status" value="1"/>
</dbReference>
<dbReference type="Pfam" id="PF13193">
    <property type="entry name" value="AMP-binding_C"/>
    <property type="match status" value="1"/>
</dbReference>
<reference evidence="7 8" key="1">
    <citation type="submission" date="2020-12" db="EMBL/GenBank/DDBJ databases">
        <title>Geomonas sp. Red259, isolated from paddy soil.</title>
        <authorList>
            <person name="Xu Z."/>
            <person name="Zhang Z."/>
            <person name="Masuda Y."/>
            <person name="Itoh H."/>
            <person name="Senoo K."/>
        </authorList>
    </citation>
    <scope>NUCLEOTIDE SEQUENCE [LARGE SCALE GENOMIC DNA]</scope>
    <source>
        <strain evidence="7 8">Red259</strain>
    </source>
</reference>
<dbReference type="InterPro" id="IPR020845">
    <property type="entry name" value="AMP-binding_CS"/>
</dbReference>
<dbReference type="Gene3D" id="3.30.300.30">
    <property type="match status" value="1"/>
</dbReference>
<comment type="similarity">
    <text evidence="1">Belongs to the ATP-dependent AMP-binding enzyme family.</text>
</comment>
<keyword evidence="4" id="KW-0067">ATP-binding</keyword>